<proteinExistence type="predicted"/>
<evidence type="ECO:0000313" key="2">
    <source>
        <dbReference type="EMBL" id="RAO37432.1"/>
    </source>
</evidence>
<reference evidence="2 3" key="1">
    <citation type="submission" date="2018-03" db="EMBL/GenBank/DDBJ databases">
        <title>Defining the species Micromonospora saelicesensis and Micromonospora noduli under the framework of genomics.</title>
        <authorList>
            <person name="Riesco R."/>
            <person name="Trujillo M.E."/>
        </authorList>
    </citation>
    <scope>NUCLEOTIDE SEQUENCE [LARGE SCALE GENOMIC DNA]</scope>
    <source>
        <strain evidence="2 3">PSN13</strain>
    </source>
</reference>
<dbReference type="Proteomes" id="UP000249419">
    <property type="component" value="Unassembled WGS sequence"/>
</dbReference>
<keyword evidence="1" id="KW-1133">Transmembrane helix</keyword>
<name>A0A328NWM0_9ACTN</name>
<feature type="transmembrane region" description="Helical" evidence="1">
    <location>
        <begin position="30"/>
        <end position="49"/>
    </location>
</feature>
<organism evidence="2 3">
    <name type="scientific">Micromonospora saelicesensis</name>
    <dbReference type="NCBI Taxonomy" id="285676"/>
    <lineage>
        <taxon>Bacteria</taxon>
        <taxon>Bacillati</taxon>
        <taxon>Actinomycetota</taxon>
        <taxon>Actinomycetes</taxon>
        <taxon>Micromonosporales</taxon>
        <taxon>Micromonosporaceae</taxon>
        <taxon>Micromonospora</taxon>
    </lineage>
</organism>
<comment type="caution">
    <text evidence="2">The sequence shown here is derived from an EMBL/GenBank/DDBJ whole genome shotgun (WGS) entry which is preliminary data.</text>
</comment>
<keyword evidence="1" id="KW-0472">Membrane</keyword>
<sequence length="94" mass="9517">MLGLIFGWAGAATALSLMGDVRYAVPWTDVGAVVAIALVAGLLASVLPVRAAARTSPVAALGSNDDHPPLTAAPVHSLCTGAAVRHPQVTRPLR</sequence>
<keyword evidence="1" id="KW-0812">Transmembrane</keyword>
<evidence type="ECO:0000313" key="3">
    <source>
        <dbReference type="Proteomes" id="UP000249419"/>
    </source>
</evidence>
<protein>
    <submittedName>
        <fullName evidence="2">Uncharacterized protein</fullName>
    </submittedName>
</protein>
<accession>A0A328NWM0</accession>
<evidence type="ECO:0000256" key="1">
    <source>
        <dbReference type="SAM" id="Phobius"/>
    </source>
</evidence>
<dbReference type="AlphaFoldDB" id="A0A328NWM0"/>
<gene>
    <name evidence="2" type="ORF">PSN13_01414</name>
</gene>
<dbReference type="EMBL" id="PYAG01000005">
    <property type="protein sequence ID" value="RAO37432.1"/>
    <property type="molecule type" value="Genomic_DNA"/>
</dbReference>